<name>A0ABN1BHL6_9BACI</name>
<dbReference type="EMBL" id="BAAADO010000005">
    <property type="protein sequence ID" value="GAA0498182.1"/>
    <property type="molecule type" value="Genomic_DNA"/>
</dbReference>
<keyword evidence="2" id="KW-1185">Reference proteome</keyword>
<dbReference type="PANTHER" id="PTHR10000:SF55">
    <property type="entry name" value="5-AMINO-6-(5-PHOSPHO-D-RIBITYLAMINO)URACIL PHOSPHATASE YCSE"/>
    <property type="match status" value="1"/>
</dbReference>
<keyword evidence="1" id="KW-0378">Hydrolase</keyword>
<accession>A0ABN1BHL6</accession>
<dbReference type="PROSITE" id="PS01229">
    <property type="entry name" value="COF_2"/>
    <property type="match status" value="1"/>
</dbReference>
<dbReference type="RefSeq" id="WP_343841971.1">
    <property type="nucleotide sequence ID" value="NZ_BAAADO010000005.1"/>
</dbReference>
<evidence type="ECO:0000313" key="1">
    <source>
        <dbReference type="EMBL" id="GAA0498182.1"/>
    </source>
</evidence>
<sequence>MKFIASDFDGTLLNEKGMISERNIKAINKAQSKGIQFAAATGRSYDAAIKPLKHAGINCPIIALNGATIYDENHHLIDSIPMDRETCKKILAVSQDAHLYIEFFTSDGIYSSSREQFAEVLEDIMKSANPDVTREEVETQVNQRFQNEKIQFIDDYRKLINHNDIQIFKMLCSSLNPDNLEMVYEQLKNESDIAITSSGHINLEFNHPNAQKGMALERLAKQMNISMEDVMAMGDNLNDKSMLERAGRGVAMENAAEEILSLCNYKTKTNEEDGVAYAIEEMLEEMKQGNEPAPEKF</sequence>
<dbReference type="SUPFAM" id="SSF56784">
    <property type="entry name" value="HAD-like"/>
    <property type="match status" value="1"/>
</dbReference>
<dbReference type="SFLD" id="SFLDG01144">
    <property type="entry name" value="C2.B.4:_PGP_Like"/>
    <property type="match status" value="1"/>
</dbReference>
<dbReference type="CDD" id="cd07516">
    <property type="entry name" value="HAD_Pase"/>
    <property type="match status" value="1"/>
</dbReference>
<dbReference type="SFLD" id="SFLDS00003">
    <property type="entry name" value="Haloacid_Dehalogenase"/>
    <property type="match status" value="1"/>
</dbReference>
<dbReference type="Pfam" id="PF08282">
    <property type="entry name" value="Hydrolase_3"/>
    <property type="match status" value="1"/>
</dbReference>
<dbReference type="Gene3D" id="3.30.1240.10">
    <property type="match status" value="1"/>
</dbReference>
<dbReference type="InterPro" id="IPR006379">
    <property type="entry name" value="HAD-SF_hydro_IIB"/>
</dbReference>
<dbReference type="PANTHER" id="PTHR10000">
    <property type="entry name" value="PHOSPHOSERINE PHOSPHATASE"/>
    <property type="match status" value="1"/>
</dbReference>
<dbReference type="SFLD" id="SFLDG01140">
    <property type="entry name" value="C2.B:_Phosphomannomutase_and_P"/>
    <property type="match status" value="1"/>
</dbReference>
<comment type="caution">
    <text evidence="1">The sequence shown here is derived from an EMBL/GenBank/DDBJ whole genome shotgun (WGS) entry which is preliminary data.</text>
</comment>
<organism evidence="1 2">
    <name type="scientific">Salinibacillus aidingensis</name>
    <dbReference type="NCBI Taxonomy" id="237684"/>
    <lineage>
        <taxon>Bacteria</taxon>
        <taxon>Bacillati</taxon>
        <taxon>Bacillota</taxon>
        <taxon>Bacilli</taxon>
        <taxon>Bacillales</taxon>
        <taxon>Bacillaceae</taxon>
        <taxon>Salinibacillus</taxon>
    </lineage>
</organism>
<dbReference type="GO" id="GO:0016787">
    <property type="term" value="F:hydrolase activity"/>
    <property type="evidence" value="ECO:0007669"/>
    <property type="project" value="UniProtKB-KW"/>
</dbReference>
<dbReference type="InterPro" id="IPR036412">
    <property type="entry name" value="HAD-like_sf"/>
</dbReference>
<dbReference type="NCBIfam" id="TIGR01484">
    <property type="entry name" value="HAD-SF-IIB"/>
    <property type="match status" value="1"/>
</dbReference>
<dbReference type="InterPro" id="IPR023214">
    <property type="entry name" value="HAD_sf"/>
</dbReference>
<dbReference type="PROSITE" id="PS01228">
    <property type="entry name" value="COF_1"/>
    <property type="match status" value="1"/>
</dbReference>
<reference evidence="1 2" key="1">
    <citation type="journal article" date="2019" name="Int. J. Syst. Evol. Microbiol.">
        <title>The Global Catalogue of Microorganisms (GCM) 10K type strain sequencing project: providing services to taxonomists for standard genome sequencing and annotation.</title>
        <authorList>
            <consortium name="The Broad Institute Genomics Platform"/>
            <consortium name="The Broad Institute Genome Sequencing Center for Infectious Disease"/>
            <person name="Wu L."/>
            <person name="Ma J."/>
        </authorList>
    </citation>
    <scope>NUCLEOTIDE SEQUENCE [LARGE SCALE GENOMIC DNA]</scope>
    <source>
        <strain evidence="1 2">JCM 12389</strain>
    </source>
</reference>
<dbReference type="Proteomes" id="UP001500880">
    <property type="component" value="Unassembled WGS sequence"/>
</dbReference>
<proteinExistence type="predicted"/>
<evidence type="ECO:0000313" key="2">
    <source>
        <dbReference type="Proteomes" id="UP001500880"/>
    </source>
</evidence>
<gene>
    <name evidence="1" type="ORF">GCM10008986_26560</name>
</gene>
<dbReference type="Gene3D" id="3.40.50.1000">
    <property type="entry name" value="HAD superfamily/HAD-like"/>
    <property type="match status" value="1"/>
</dbReference>
<dbReference type="NCBIfam" id="TIGR00099">
    <property type="entry name" value="Cof-subfamily"/>
    <property type="match status" value="1"/>
</dbReference>
<dbReference type="InterPro" id="IPR000150">
    <property type="entry name" value="Cof"/>
</dbReference>
<protein>
    <submittedName>
        <fullName evidence="1">Cof-type HAD-IIB family hydrolase</fullName>
    </submittedName>
</protein>